<gene>
    <name evidence="2" type="ORF">L0F81_02870</name>
</gene>
<comment type="caution">
    <text evidence="2">The sequence shown here is derived from an EMBL/GenBank/DDBJ whole genome shotgun (WGS) entry which is preliminary data.</text>
</comment>
<feature type="region of interest" description="Disordered" evidence="1">
    <location>
        <begin position="84"/>
        <end position="104"/>
    </location>
</feature>
<name>A0ABS9J9K7_9ACTN</name>
<sequence length="104" mass="11251">MLIPRFLMRHRITVEPYLGDTSKGPSYGPPVVVRCFLDEQTRGVRSPGGEDVTSTSTAYADPGTTAPAFSRVTLPGGRVTKVIQTKQRDGAGLPTPDHVEIQLE</sequence>
<protein>
    <submittedName>
        <fullName evidence="2">Uncharacterized protein</fullName>
    </submittedName>
</protein>
<dbReference type="RefSeq" id="WP_237480945.1">
    <property type="nucleotide sequence ID" value="NZ_JAKKZF010000005.1"/>
</dbReference>
<evidence type="ECO:0000313" key="2">
    <source>
        <dbReference type="EMBL" id="MCG0062239.1"/>
    </source>
</evidence>
<dbReference type="Proteomes" id="UP001299012">
    <property type="component" value="Unassembled WGS sequence"/>
</dbReference>
<accession>A0ABS9J9K7</accession>
<evidence type="ECO:0000313" key="3">
    <source>
        <dbReference type="Proteomes" id="UP001299012"/>
    </source>
</evidence>
<keyword evidence="3" id="KW-1185">Reference proteome</keyword>
<organism evidence="2 3">
    <name type="scientific">Streptomyces tricolor</name>
    <dbReference type="NCBI Taxonomy" id="68277"/>
    <lineage>
        <taxon>Bacteria</taxon>
        <taxon>Bacillati</taxon>
        <taxon>Actinomycetota</taxon>
        <taxon>Actinomycetes</taxon>
        <taxon>Kitasatosporales</taxon>
        <taxon>Streptomycetaceae</taxon>
        <taxon>Streptomyces</taxon>
        <taxon>Streptomyces violaceoruber group</taxon>
    </lineage>
</organism>
<feature type="region of interest" description="Disordered" evidence="1">
    <location>
        <begin position="42"/>
        <end position="71"/>
    </location>
</feature>
<evidence type="ECO:0000256" key="1">
    <source>
        <dbReference type="SAM" id="MobiDB-lite"/>
    </source>
</evidence>
<proteinExistence type="predicted"/>
<reference evidence="2 3" key="1">
    <citation type="submission" date="2022-01" db="EMBL/GenBank/DDBJ databases">
        <title>Draft Genome Sequences of Seven Type Strains of the Genus Streptomyces.</title>
        <authorList>
            <person name="Aziz S."/>
            <person name="Coretto E."/>
            <person name="Chronakova A."/>
            <person name="Sproer C."/>
            <person name="Huber K."/>
            <person name="Nouioui I."/>
            <person name="Gross H."/>
        </authorList>
    </citation>
    <scope>NUCLEOTIDE SEQUENCE [LARGE SCALE GENOMIC DNA]</scope>
    <source>
        <strain evidence="2 3">DSM 41685</strain>
    </source>
</reference>
<dbReference type="EMBL" id="JAKKZF010000005">
    <property type="protein sequence ID" value="MCG0062239.1"/>
    <property type="molecule type" value="Genomic_DNA"/>
</dbReference>